<evidence type="ECO:0000256" key="2">
    <source>
        <dbReference type="ARBA" id="ARBA00023125"/>
    </source>
</evidence>
<evidence type="ECO:0000256" key="1">
    <source>
        <dbReference type="ARBA" id="ARBA00023015"/>
    </source>
</evidence>
<dbReference type="PANTHER" id="PTHR38111">
    <property type="entry name" value="ZN(2)-C6 FUNGAL-TYPE DOMAIN-CONTAINING PROTEIN-RELATED"/>
    <property type="match status" value="1"/>
</dbReference>
<organism evidence="6 7">
    <name type="scientific">Exophiala sideris</name>
    <dbReference type="NCBI Taxonomy" id="1016849"/>
    <lineage>
        <taxon>Eukaryota</taxon>
        <taxon>Fungi</taxon>
        <taxon>Dikarya</taxon>
        <taxon>Ascomycota</taxon>
        <taxon>Pezizomycotina</taxon>
        <taxon>Eurotiomycetes</taxon>
        <taxon>Chaetothyriomycetidae</taxon>
        <taxon>Chaetothyriales</taxon>
        <taxon>Herpotrichiellaceae</taxon>
        <taxon>Exophiala</taxon>
    </lineage>
</organism>
<gene>
    <name evidence="6" type="ORF">PV11_09412</name>
</gene>
<keyword evidence="3" id="KW-0804">Transcription</keyword>
<evidence type="ECO:0000256" key="3">
    <source>
        <dbReference type="ARBA" id="ARBA00023163"/>
    </source>
</evidence>
<dbReference type="OrthoDB" id="4314040at2759"/>
<keyword evidence="1" id="KW-0805">Transcription regulation</keyword>
<dbReference type="AlphaFoldDB" id="A0A0D1YA02"/>
<dbReference type="HOGENOM" id="CLU_037337_0_0_1"/>
<dbReference type="Proteomes" id="UP000053599">
    <property type="component" value="Unassembled WGS sequence"/>
</dbReference>
<protein>
    <recommendedName>
        <fullName evidence="5">Zn(2)-C6 fungal-type domain-containing protein</fullName>
    </recommendedName>
</protein>
<dbReference type="EMBL" id="KN846954">
    <property type="protein sequence ID" value="KIV77624.1"/>
    <property type="molecule type" value="Genomic_DNA"/>
</dbReference>
<dbReference type="GO" id="GO:0003677">
    <property type="term" value="F:DNA binding"/>
    <property type="evidence" value="ECO:0007669"/>
    <property type="project" value="UniProtKB-KW"/>
</dbReference>
<dbReference type="InterPro" id="IPR036864">
    <property type="entry name" value="Zn2-C6_fun-type_DNA-bd_sf"/>
</dbReference>
<dbReference type="InterPro" id="IPR053178">
    <property type="entry name" value="Osmoadaptation_assoc"/>
</dbReference>
<name>A0A0D1YA02_9EURO</name>
<reference evidence="6 7" key="1">
    <citation type="submission" date="2015-01" db="EMBL/GenBank/DDBJ databases">
        <title>The Genome Sequence of Exophiala sideris CBS121828.</title>
        <authorList>
            <consortium name="The Broad Institute Genomics Platform"/>
            <person name="Cuomo C."/>
            <person name="de Hoog S."/>
            <person name="Gorbushina A."/>
            <person name="Stielow B."/>
            <person name="Teixiera M."/>
            <person name="Abouelleil A."/>
            <person name="Chapman S.B."/>
            <person name="Priest M."/>
            <person name="Young S.K."/>
            <person name="Wortman J."/>
            <person name="Nusbaum C."/>
            <person name="Birren B."/>
        </authorList>
    </citation>
    <scope>NUCLEOTIDE SEQUENCE [LARGE SCALE GENOMIC DNA]</scope>
    <source>
        <strain evidence="6 7">CBS 121828</strain>
    </source>
</reference>
<evidence type="ECO:0000313" key="6">
    <source>
        <dbReference type="EMBL" id="KIV77624.1"/>
    </source>
</evidence>
<keyword evidence="2" id="KW-0238">DNA-binding</keyword>
<evidence type="ECO:0000313" key="7">
    <source>
        <dbReference type="Proteomes" id="UP000053599"/>
    </source>
</evidence>
<evidence type="ECO:0000259" key="5">
    <source>
        <dbReference type="PROSITE" id="PS50048"/>
    </source>
</evidence>
<dbReference type="CDD" id="cd00067">
    <property type="entry name" value="GAL4"/>
    <property type="match status" value="1"/>
</dbReference>
<proteinExistence type="predicted"/>
<dbReference type="PANTHER" id="PTHR38111:SF6">
    <property type="entry name" value="FINGER DOMAIN PROTEIN, PUTATIVE (AFU_ORTHOLOGUE AFUA_8G01940)-RELATED"/>
    <property type="match status" value="1"/>
</dbReference>
<dbReference type="GO" id="GO:0008270">
    <property type="term" value="F:zinc ion binding"/>
    <property type="evidence" value="ECO:0007669"/>
    <property type="project" value="InterPro"/>
</dbReference>
<dbReference type="SUPFAM" id="SSF57701">
    <property type="entry name" value="Zn2/Cys6 DNA-binding domain"/>
    <property type="match status" value="1"/>
</dbReference>
<dbReference type="InterPro" id="IPR001138">
    <property type="entry name" value="Zn2Cys6_DnaBD"/>
</dbReference>
<dbReference type="PROSITE" id="PS50048">
    <property type="entry name" value="ZN2_CY6_FUNGAL_2"/>
    <property type="match status" value="1"/>
</dbReference>
<dbReference type="SMART" id="SM00066">
    <property type="entry name" value="GAL4"/>
    <property type="match status" value="1"/>
</dbReference>
<dbReference type="Gene3D" id="4.10.240.10">
    <property type="entry name" value="Zn(2)-C6 fungal-type DNA-binding domain"/>
    <property type="match status" value="1"/>
</dbReference>
<feature type="domain" description="Zn(2)-C6 fungal-type" evidence="5">
    <location>
        <begin position="8"/>
        <end position="36"/>
    </location>
</feature>
<keyword evidence="4" id="KW-0539">Nucleus</keyword>
<sequence length="468" mass="52261">MVGGISTGCAACKRRKIKCDERRPNCFKCEKSGRECPGPASTWRSYEYTGSTSVAVSMTRHPLPDRSTLLSMEVIERLKATSYPAGFRLQVLCGWLGFIPPRIGHSATLSAALKCMLRGHDRILSPRSMTEGEIRDYSKALALLNQDIALKRDKASSETACAAMILSILEIVARRDIKHCWVTHAGGVAALLEARGPDSIVSEFDFSIFYHQYSTIIMTCIFGQRDCFLTLPAWKSLHQRCIEVLPSAEPIVLRILEGMAQVPALLNDLRALMRSGAETPDTIFSLRSRVLAFRNLLRRDKVRLYSDLLDPNTVKFISDVSEKQHPPWLEPGPLFRFPASDTARKYMIYWSNLIISCQLMMHIDELSPHGDRYSGGSTDPDYCSEARDAADNIYRSVLCMHDHRPFGAFPMTFAFSTAFSVDQKTLDAGKLSDRRLWILSSISTLLGVCGVPGREFPLDVLAKHLTGS</sequence>
<evidence type="ECO:0000256" key="4">
    <source>
        <dbReference type="ARBA" id="ARBA00023242"/>
    </source>
</evidence>
<dbReference type="Pfam" id="PF00172">
    <property type="entry name" value="Zn_clus"/>
    <property type="match status" value="1"/>
</dbReference>
<dbReference type="PROSITE" id="PS00463">
    <property type="entry name" value="ZN2_CY6_FUNGAL_1"/>
    <property type="match status" value="1"/>
</dbReference>
<accession>A0A0D1YA02</accession>
<dbReference type="GO" id="GO:0000981">
    <property type="term" value="F:DNA-binding transcription factor activity, RNA polymerase II-specific"/>
    <property type="evidence" value="ECO:0007669"/>
    <property type="project" value="InterPro"/>
</dbReference>